<evidence type="ECO:0000256" key="4">
    <source>
        <dbReference type="ARBA" id="ARBA00023274"/>
    </source>
</evidence>
<dbReference type="PROSITE" id="PS50082">
    <property type="entry name" value="WD_REPEATS_2"/>
    <property type="match status" value="1"/>
</dbReference>
<dbReference type="InterPro" id="IPR015943">
    <property type="entry name" value="WD40/YVTN_repeat-like_dom_sf"/>
</dbReference>
<dbReference type="PROSITE" id="PS00678">
    <property type="entry name" value="WD_REPEATS_1"/>
    <property type="match status" value="1"/>
</dbReference>
<feature type="repeat" description="WD" evidence="5">
    <location>
        <begin position="102"/>
        <end position="145"/>
    </location>
</feature>
<sequence>MASDSAPPTKTVGLSSVPLIFNWFGYDWMWKKKKITDHSSLSVKKVLLRWPTIETEESLGSSDRCINKIPDFQILLTSKKLSKALALILFWGPWYFIAIQDGDAHSDWVSSVRFSPNTQQPTIVSSSWDRTVKIWNLTNCKIRSTLAGHSGYVNTVAVSPEMNEGGAAQSSGIKNKIVLFADSIDWSLGISVIITL</sequence>
<dbReference type="AlphaFoldDB" id="A0AAV6LKX3"/>
<proteinExistence type="inferred from homology"/>
<dbReference type="InterPro" id="IPR036322">
    <property type="entry name" value="WD40_repeat_dom_sf"/>
</dbReference>
<dbReference type="SMART" id="SM00320">
    <property type="entry name" value="WD40"/>
    <property type="match status" value="2"/>
</dbReference>
<evidence type="ECO:0000256" key="1">
    <source>
        <dbReference type="ARBA" id="ARBA00007253"/>
    </source>
</evidence>
<dbReference type="PROSITE" id="PS50294">
    <property type="entry name" value="WD_REPEATS_REGION"/>
    <property type="match status" value="1"/>
</dbReference>
<dbReference type="InterPro" id="IPR001680">
    <property type="entry name" value="WD40_rpt"/>
</dbReference>
<evidence type="ECO:0000313" key="6">
    <source>
        <dbReference type="EMBL" id="KAG5565810.1"/>
    </source>
</evidence>
<evidence type="ECO:0000313" key="7">
    <source>
        <dbReference type="Proteomes" id="UP000823749"/>
    </source>
</evidence>
<dbReference type="InterPro" id="IPR019775">
    <property type="entry name" value="WD40_repeat_CS"/>
</dbReference>
<reference evidence="6" key="1">
    <citation type="submission" date="2020-08" db="EMBL/GenBank/DDBJ databases">
        <title>Plant Genome Project.</title>
        <authorList>
            <person name="Zhang R.-G."/>
        </authorList>
    </citation>
    <scope>NUCLEOTIDE SEQUENCE</scope>
    <source>
        <strain evidence="6">WSP0</strain>
        <tissue evidence="6">Leaf</tissue>
    </source>
</reference>
<evidence type="ECO:0000256" key="2">
    <source>
        <dbReference type="ARBA" id="ARBA00022574"/>
    </source>
</evidence>
<dbReference type="Pfam" id="PF00400">
    <property type="entry name" value="WD40"/>
    <property type="match status" value="1"/>
</dbReference>
<keyword evidence="3" id="KW-0677">Repeat</keyword>
<protein>
    <submittedName>
        <fullName evidence="6">Uncharacterized protein</fullName>
    </submittedName>
</protein>
<dbReference type="EMBL" id="JACTNZ010000001">
    <property type="protein sequence ID" value="KAG5565810.1"/>
    <property type="molecule type" value="Genomic_DNA"/>
</dbReference>
<evidence type="ECO:0000256" key="5">
    <source>
        <dbReference type="PROSITE-ProRule" id="PRU00221"/>
    </source>
</evidence>
<comment type="similarity">
    <text evidence="1">Belongs to the WD repeat G protein beta family. Ribosomal protein RACK1 subfamily.</text>
</comment>
<dbReference type="PANTHER" id="PTHR19868">
    <property type="entry name" value="RECEPTOR FOR ACTIVATED PROTEIN KINASE C RACK1"/>
    <property type="match status" value="1"/>
</dbReference>
<name>A0AAV6LKX3_9ERIC</name>
<dbReference type="Gene3D" id="2.130.10.10">
    <property type="entry name" value="YVTN repeat-like/Quinoprotein amine dehydrogenase"/>
    <property type="match status" value="1"/>
</dbReference>
<dbReference type="GO" id="GO:0043022">
    <property type="term" value="F:ribosome binding"/>
    <property type="evidence" value="ECO:0007669"/>
    <property type="project" value="InterPro"/>
</dbReference>
<organism evidence="6 7">
    <name type="scientific">Rhododendron griersonianum</name>
    <dbReference type="NCBI Taxonomy" id="479676"/>
    <lineage>
        <taxon>Eukaryota</taxon>
        <taxon>Viridiplantae</taxon>
        <taxon>Streptophyta</taxon>
        <taxon>Embryophyta</taxon>
        <taxon>Tracheophyta</taxon>
        <taxon>Spermatophyta</taxon>
        <taxon>Magnoliopsida</taxon>
        <taxon>eudicotyledons</taxon>
        <taxon>Gunneridae</taxon>
        <taxon>Pentapetalae</taxon>
        <taxon>asterids</taxon>
        <taxon>Ericales</taxon>
        <taxon>Ericaceae</taxon>
        <taxon>Ericoideae</taxon>
        <taxon>Rhodoreae</taxon>
        <taxon>Rhododendron</taxon>
    </lineage>
</organism>
<gene>
    <name evidence="6" type="ORF">RHGRI_001663</name>
</gene>
<dbReference type="Proteomes" id="UP000823749">
    <property type="component" value="Chromosome 1"/>
</dbReference>
<keyword evidence="7" id="KW-1185">Reference proteome</keyword>
<accession>A0AAV6LKX3</accession>
<comment type="caution">
    <text evidence="6">The sequence shown here is derived from an EMBL/GenBank/DDBJ whole genome shotgun (WGS) entry which is preliminary data.</text>
</comment>
<dbReference type="InterPro" id="IPR045223">
    <property type="entry name" value="RACK1-like"/>
</dbReference>
<keyword evidence="4" id="KW-0687">Ribonucleoprotein</keyword>
<dbReference type="GO" id="GO:1990904">
    <property type="term" value="C:ribonucleoprotein complex"/>
    <property type="evidence" value="ECO:0007669"/>
    <property type="project" value="UniProtKB-KW"/>
</dbReference>
<dbReference type="GO" id="GO:0045182">
    <property type="term" value="F:translation regulator activity"/>
    <property type="evidence" value="ECO:0007669"/>
    <property type="project" value="InterPro"/>
</dbReference>
<keyword evidence="2 5" id="KW-0853">WD repeat</keyword>
<dbReference type="SUPFAM" id="SSF50978">
    <property type="entry name" value="WD40 repeat-like"/>
    <property type="match status" value="1"/>
</dbReference>
<evidence type="ECO:0000256" key="3">
    <source>
        <dbReference type="ARBA" id="ARBA00022737"/>
    </source>
</evidence>